<accession>A0A0V0WPN6</accession>
<comment type="caution">
    <text evidence="1">The sequence shown here is derived from an EMBL/GenBank/DDBJ whole genome shotgun (WGS) entry which is preliminary data.</text>
</comment>
<organism evidence="1 2">
    <name type="scientific">Trichinella pseudospiralis</name>
    <name type="common">Parasitic roundworm</name>
    <dbReference type="NCBI Taxonomy" id="6337"/>
    <lineage>
        <taxon>Eukaryota</taxon>
        <taxon>Metazoa</taxon>
        <taxon>Ecdysozoa</taxon>
        <taxon>Nematoda</taxon>
        <taxon>Enoplea</taxon>
        <taxon>Dorylaimia</taxon>
        <taxon>Trichinellida</taxon>
        <taxon>Trichinellidae</taxon>
        <taxon>Trichinella</taxon>
    </lineage>
</organism>
<reference evidence="1 2" key="1">
    <citation type="submission" date="2015-01" db="EMBL/GenBank/DDBJ databases">
        <title>Evolution of Trichinella species and genotypes.</title>
        <authorList>
            <person name="Korhonen P.K."/>
            <person name="Edoardo P."/>
            <person name="Giuseppe L.R."/>
            <person name="Gasser R.B."/>
        </authorList>
    </citation>
    <scope>NUCLEOTIDE SEQUENCE [LARGE SCALE GENOMIC DNA]</scope>
    <source>
        <strain evidence="1">ISS141</strain>
    </source>
</reference>
<dbReference type="Proteomes" id="UP000054815">
    <property type="component" value="Unassembled WGS sequence"/>
</dbReference>
<dbReference type="AlphaFoldDB" id="A0A0V0WPN6"/>
<evidence type="ECO:0000313" key="1">
    <source>
        <dbReference type="EMBL" id="KRX77203.1"/>
    </source>
</evidence>
<dbReference type="EMBL" id="JYDU01000910">
    <property type="protein sequence ID" value="KRX77203.1"/>
    <property type="molecule type" value="Genomic_DNA"/>
</dbReference>
<gene>
    <name evidence="1" type="ORF">T4E_4236</name>
</gene>
<name>A0A0V0WPN6_TRIPS</name>
<sequence>MNSQSATFLKRDYASGVRRYLEIRHIALPLRLATIDFTFSLIDYAI</sequence>
<evidence type="ECO:0000313" key="2">
    <source>
        <dbReference type="Proteomes" id="UP000054815"/>
    </source>
</evidence>
<proteinExistence type="predicted"/>
<protein>
    <submittedName>
        <fullName evidence="1">Uncharacterized protein</fullName>
    </submittedName>
</protein>